<dbReference type="OrthoDB" id="544296at2759"/>
<comment type="caution">
    <text evidence="2">The sequence shown here is derived from an EMBL/GenBank/DDBJ whole genome shotgun (WGS) entry which is preliminary data.</text>
</comment>
<evidence type="ECO:0000256" key="1">
    <source>
        <dbReference type="SAM" id="MobiDB-lite"/>
    </source>
</evidence>
<dbReference type="SUPFAM" id="SSF50249">
    <property type="entry name" value="Nucleic acid-binding proteins"/>
    <property type="match status" value="1"/>
</dbReference>
<feature type="region of interest" description="Disordered" evidence="1">
    <location>
        <begin position="522"/>
        <end position="547"/>
    </location>
</feature>
<feature type="region of interest" description="Disordered" evidence="1">
    <location>
        <begin position="293"/>
        <end position="370"/>
    </location>
</feature>
<dbReference type="GO" id="GO:0000783">
    <property type="term" value="C:nuclear telomere cap complex"/>
    <property type="evidence" value="ECO:0007669"/>
    <property type="project" value="TreeGrafter"/>
</dbReference>
<dbReference type="AlphaFoldDB" id="A0A835SNT3"/>
<dbReference type="PANTHER" id="PTHR14513:SF0">
    <property type="entry name" value="PROTECTION OF TELOMERES PROTEIN 1"/>
    <property type="match status" value="1"/>
</dbReference>
<evidence type="ECO:0000313" key="2">
    <source>
        <dbReference type="EMBL" id="KAG2426963.1"/>
    </source>
</evidence>
<keyword evidence="3" id="KW-1185">Reference proteome</keyword>
<accession>A0A835SNT3</accession>
<evidence type="ECO:0008006" key="4">
    <source>
        <dbReference type="Google" id="ProtNLM"/>
    </source>
</evidence>
<dbReference type="PANTHER" id="PTHR14513">
    <property type="entry name" value="PROTECTION OF TELOMERES 1"/>
    <property type="match status" value="1"/>
</dbReference>
<protein>
    <recommendedName>
        <fullName evidence="4">Telomeric single stranded DNA binding POT1/Cdc13 domain-containing protein</fullName>
    </recommendedName>
</protein>
<dbReference type="Proteomes" id="UP000650467">
    <property type="component" value="Unassembled WGS sequence"/>
</dbReference>
<dbReference type="GO" id="GO:0098505">
    <property type="term" value="F:G-rich strand telomeric DNA binding"/>
    <property type="evidence" value="ECO:0007669"/>
    <property type="project" value="TreeGrafter"/>
</dbReference>
<feature type="region of interest" description="Disordered" evidence="1">
    <location>
        <begin position="705"/>
        <end position="809"/>
    </location>
</feature>
<dbReference type="InterPro" id="IPR028389">
    <property type="entry name" value="POT1"/>
</dbReference>
<gene>
    <name evidence="2" type="ORF">HXX76_012748</name>
</gene>
<proteinExistence type="predicted"/>
<sequence length="891" mass="92277">MATRSTRSAPPAVVTLAELLGPGVPFTGQASVVSVYAVVTSGSAVMGPTAIGKDAWVVLQLRDPTLPRTVITKAQGSDGQVETLVETVTCQVFAPGPHLLPQYEGRREHPEVLCLHAAKKNLYNGAIQLQARIRPAKTTQDGDMYAVYASHQVPGRNVDVPLKQSHDKGTPFQADMQRVNELREWVRNGMVPAQMPVLERAAAPEPPAQAASAAGAAARAAGSSPTVLMRLCAMLPPVSDFSTSQLLPGSLRPVDVICRVLAVDFSRCPEHYVLHVWDGTDVFPLPLSYSSEPGPAPAGRAADGAPAGGGAAAAGVAAAADGPRRSQRKRARDGADDEAASSQPQGGAAGGAEGPAAEAQEEDADPLGGPCAPPDCCRLLMPLASIVQFGDSDSGGGGAGEGGGAGWEVLSSSLPPHEMPVAGGAVPVVLPADLFTLEPPTFASSGAGGKGGALSRAGGAAGAPEWGAARGKCPLPRPGDFIKLKNVVPRFVRGQLQLVFTAASYYTLRTAQDMVRGLAEYNDRIRERPPTPPQKKGDGQKKGDQQKEVKRLHALAPLKEDDLLARAYPDSWRSLPLKTLRQVLLQQATCDVSPARVYARVVAVLRPGLPPAGAPAGPADEEALRRAVMAGGLFQLHADVAPGSALDTSGSGASYGLALLLQDATATLRAVAVGSAANLLLWHIPPPAPTADGAGAATLPAIEGAATQHPQPGPREPPLEQDEAPTPGASVGEGGVRTRARAAKGQPQPPALSQAQGRDKPRRGQGRKSLGALQEGSPLPKPQLQPHSQPQQQGPPARQQHKAKAGAGAAWWAPLQDDSERLRLLAEELHCLANQDVACGSWIECVLRPMYRSRSNPWQSAVYGIEHTVLRGTPAAKAAAAAGAAPPAGAE</sequence>
<dbReference type="EMBL" id="JAEHOC010000044">
    <property type="protein sequence ID" value="KAG2426963.1"/>
    <property type="molecule type" value="Genomic_DNA"/>
</dbReference>
<dbReference type="GO" id="GO:0016233">
    <property type="term" value="P:telomere capping"/>
    <property type="evidence" value="ECO:0007669"/>
    <property type="project" value="TreeGrafter"/>
</dbReference>
<dbReference type="GO" id="GO:0010521">
    <property type="term" value="F:telomerase inhibitor activity"/>
    <property type="evidence" value="ECO:0007669"/>
    <property type="project" value="TreeGrafter"/>
</dbReference>
<dbReference type="Gene3D" id="2.40.50.140">
    <property type="entry name" value="Nucleic acid-binding proteins"/>
    <property type="match status" value="1"/>
</dbReference>
<dbReference type="GO" id="GO:0032210">
    <property type="term" value="P:regulation of telomere maintenance via telomerase"/>
    <property type="evidence" value="ECO:0007669"/>
    <property type="project" value="TreeGrafter"/>
</dbReference>
<feature type="compositionally biased region" description="Low complexity" evidence="1">
    <location>
        <begin position="782"/>
        <end position="798"/>
    </location>
</feature>
<organism evidence="2 3">
    <name type="scientific">Chlamydomonas incerta</name>
    <dbReference type="NCBI Taxonomy" id="51695"/>
    <lineage>
        <taxon>Eukaryota</taxon>
        <taxon>Viridiplantae</taxon>
        <taxon>Chlorophyta</taxon>
        <taxon>core chlorophytes</taxon>
        <taxon>Chlorophyceae</taxon>
        <taxon>CS clade</taxon>
        <taxon>Chlamydomonadales</taxon>
        <taxon>Chlamydomonadaceae</taxon>
        <taxon>Chlamydomonas</taxon>
    </lineage>
</organism>
<name>A0A835SNT3_CHLIN</name>
<reference evidence="2" key="1">
    <citation type="journal article" date="2020" name="bioRxiv">
        <title>Comparative genomics of Chlamydomonas.</title>
        <authorList>
            <person name="Craig R.J."/>
            <person name="Hasan A.R."/>
            <person name="Ness R.W."/>
            <person name="Keightley P.D."/>
        </authorList>
    </citation>
    <scope>NUCLEOTIDE SEQUENCE</scope>
    <source>
        <strain evidence="2">SAG 7.73</strain>
    </source>
</reference>
<evidence type="ECO:0000313" key="3">
    <source>
        <dbReference type="Proteomes" id="UP000650467"/>
    </source>
</evidence>
<dbReference type="InterPro" id="IPR012340">
    <property type="entry name" value="NA-bd_OB-fold"/>
</dbReference>